<dbReference type="NCBIfam" id="TIGR02937">
    <property type="entry name" value="sigma70-ECF"/>
    <property type="match status" value="1"/>
</dbReference>
<dbReference type="PANTHER" id="PTHR43133:SF8">
    <property type="entry name" value="RNA POLYMERASE SIGMA FACTOR HI_1459-RELATED"/>
    <property type="match status" value="1"/>
</dbReference>
<dbReference type="InterPro" id="IPR013325">
    <property type="entry name" value="RNA_pol_sigma_r2"/>
</dbReference>
<keyword evidence="5" id="KW-0804">Transcription</keyword>
<accession>A0ABP5BHS5</accession>
<comment type="caution">
    <text evidence="7">The sequence shown here is derived from an EMBL/GenBank/DDBJ whole genome shotgun (WGS) entry which is preliminary data.</text>
</comment>
<dbReference type="InterPro" id="IPR013324">
    <property type="entry name" value="RNA_pol_sigma_r3/r4-like"/>
</dbReference>
<gene>
    <name evidence="7" type="ORF">GCM10009798_00310</name>
</gene>
<evidence type="ECO:0000313" key="7">
    <source>
        <dbReference type="EMBL" id="GAA1945348.1"/>
    </source>
</evidence>
<feature type="domain" description="RNA polymerase sigma factor 70 region 4 type 2" evidence="6">
    <location>
        <begin position="97"/>
        <end position="149"/>
    </location>
</feature>
<dbReference type="SUPFAM" id="SSF88659">
    <property type="entry name" value="Sigma3 and sigma4 domains of RNA polymerase sigma factors"/>
    <property type="match status" value="1"/>
</dbReference>
<dbReference type="SUPFAM" id="SSF88946">
    <property type="entry name" value="Sigma2 domain of RNA polymerase sigma factors"/>
    <property type="match status" value="1"/>
</dbReference>
<dbReference type="Pfam" id="PF08281">
    <property type="entry name" value="Sigma70_r4_2"/>
    <property type="match status" value="1"/>
</dbReference>
<evidence type="ECO:0000256" key="2">
    <source>
        <dbReference type="ARBA" id="ARBA00023015"/>
    </source>
</evidence>
<dbReference type="InterPro" id="IPR039425">
    <property type="entry name" value="RNA_pol_sigma-70-like"/>
</dbReference>
<dbReference type="Gene3D" id="1.10.10.10">
    <property type="entry name" value="Winged helix-like DNA-binding domain superfamily/Winged helix DNA-binding domain"/>
    <property type="match status" value="1"/>
</dbReference>
<dbReference type="InterPro" id="IPR014284">
    <property type="entry name" value="RNA_pol_sigma-70_dom"/>
</dbReference>
<dbReference type="EMBL" id="BAAAPB010000001">
    <property type="protein sequence ID" value="GAA1945348.1"/>
    <property type="molecule type" value="Genomic_DNA"/>
</dbReference>
<proteinExistence type="inferred from homology"/>
<evidence type="ECO:0000256" key="4">
    <source>
        <dbReference type="ARBA" id="ARBA00023125"/>
    </source>
</evidence>
<evidence type="ECO:0000259" key="6">
    <source>
        <dbReference type="Pfam" id="PF08281"/>
    </source>
</evidence>
<protein>
    <submittedName>
        <fullName evidence="7">Sigma-70 family RNA polymerase sigma factor</fullName>
    </submittedName>
</protein>
<keyword evidence="3" id="KW-0731">Sigma factor</keyword>
<dbReference type="CDD" id="cd06171">
    <property type="entry name" value="Sigma70_r4"/>
    <property type="match status" value="1"/>
</dbReference>
<dbReference type="RefSeq" id="WP_344041157.1">
    <property type="nucleotide sequence ID" value="NZ_BAAAPB010000001.1"/>
</dbReference>
<dbReference type="PANTHER" id="PTHR43133">
    <property type="entry name" value="RNA POLYMERASE ECF-TYPE SIGMA FACTO"/>
    <property type="match status" value="1"/>
</dbReference>
<dbReference type="Proteomes" id="UP001500571">
    <property type="component" value="Unassembled WGS sequence"/>
</dbReference>
<keyword evidence="4" id="KW-0238">DNA-binding</keyword>
<organism evidence="7 8">
    <name type="scientific">Nocardioides panacihumi</name>
    <dbReference type="NCBI Taxonomy" id="400774"/>
    <lineage>
        <taxon>Bacteria</taxon>
        <taxon>Bacillati</taxon>
        <taxon>Actinomycetota</taxon>
        <taxon>Actinomycetes</taxon>
        <taxon>Propionibacteriales</taxon>
        <taxon>Nocardioidaceae</taxon>
        <taxon>Nocardioides</taxon>
    </lineage>
</organism>
<name>A0ABP5BHS5_9ACTN</name>
<evidence type="ECO:0000313" key="8">
    <source>
        <dbReference type="Proteomes" id="UP001500571"/>
    </source>
</evidence>
<evidence type="ECO:0000256" key="1">
    <source>
        <dbReference type="ARBA" id="ARBA00010641"/>
    </source>
</evidence>
<dbReference type="InterPro" id="IPR013249">
    <property type="entry name" value="RNA_pol_sigma70_r4_t2"/>
</dbReference>
<evidence type="ECO:0000256" key="3">
    <source>
        <dbReference type="ARBA" id="ARBA00023082"/>
    </source>
</evidence>
<keyword evidence="2" id="KW-0805">Transcription regulation</keyword>
<dbReference type="InterPro" id="IPR036388">
    <property type="entry name" value="WH-like_DNA-bd_sf"/>
</dbReference>
<comment type="similarity">
    <text evidence="1">Belongs to the sigma-70 factor family. ECF subfamily.</text>
</comment>
<dbReference type="Gene3D" id="1.10.1740.10">
    <property type="match status" value="1"/>
</dbReference>
<sequence length="168" mass="18860">METSRADRFDQLARACLEPLRRYLARRTDAETAADVLGDTLLVAWRRFDDVPPEPLPWLYGVARNCLANAERGVRRRARLAARLADQPVDVEPAGSDDLLEALEELDDTERELLRLWAWEQLTPAEIGTAMGLTPNAVSIRLTRARQHLRELIDAPRKTGDLAGHEGA</sequence>
<reference evidence="8" key="1">
    <citation type="journal article" date="2019" name="Int. J. Syst. Evol. Microbiol.">
        <title>The Global Catalogue of Microorganisms (GCM) 10K type strain sequencing project: providing services to taxonomists for standard genome sequencing and annotation.</title>
        <authorList>
            <consortium name="The Broad Institute Genomics Platform"/>
            <consortium name="The Broad Institute Genome Sequencing Center for Infectious Disease"/>
            <person name="Wu L."/>
            <person name="Ma J."/>
        </authorList>
    </citation>
    <scope>NUCLEOTIDE SEQUENCE [LARGE SCALE GENOMIC DNA]</scope>
    <source>
        <strain evidence="8">JCM 15309</strain>
    </source>
</reference>
<evidence type="ECO:0000256" key="5">
    <source>
        <dbReference type="ARBA" id="ARBA00023163"/>
    </source>
</evidence>
<keyword evidence="8" id="KW-1185">Reference proteome</keyword>